<dbReference type="GO" id="GO:0043814">
    <property type="term" value="F:phospholactate guanylyltransferase activity"/>
    <property type="evidence" value="ECO:0007669"/>
    <property type="project" value="InterPro"/>
</dbReference>
<feature type="binding site" evidence="5">
    <location>
        <position position="168"/>
    </location>
    <ligand>
        <name>phosphoenolpyruvate</name>
        <dbReference type="ChEBI" id="CHEBI:58702"/>
    </ligand>
</feature>
<evidence type="ECO:0000256" key="4">
    <source>
        <dbReference type="ARBA" id="ARBA00023134"/>
    </source>
</evidence>
<evidence type="ECO:0000313" key="7">
    <source>
        <dbReference type="EMBL" id="PVZ14561.1"/>
    </source>
</evidence>
<comment type="pathway">
    <text evidence="5">Cofactor biosynthesis; coenzyme F420 biosynthesis.</text>
</comment>
<sequence>MHERVDLVVPVKELRRAKSRLAPAVAGLPGSDTDREQAHRALALAMTRDTLRAARAAVRTGRLVVVTGEPGMRLDGVGETVADTGAGLNAAVRRGADHLRRTGGARRGVAVLQADLPALRPDELDDALARAETLFATGTGAAFVADHTGTGTTLLVTAPGRVLRPRFGPGSAAAHAHAGAVALDGEWPGLRGDVDTVDDLARARTLGTGPETRAWPGAPPDPAALGRRMATPCGPR</sequence>
<reference evidence="7 8" key="1">
    <citation type="submission" date="2018-04" db="EMBL/GenBank/DDBJ databases">
        <title>Genomic Encyclopedia of Type Strains, Phase IV (KMG-IV): sequencing the most valuable type-strain genomes for metagenomic binning, comparative biology and taxonomic classification.</title>
        <authorList>
            <person name="Goeker M."/>
        </authorList>
    </citation>
    <scope>NUCLEOTIDE SEQUENCE [LARGE SCALE GENOMIC DNA]</scope>
    <source>
        <strain evidence="7 8">DSM 45771</strain>
    </source>
</reference>
<keyword evidence="4 5" id="KW-0342">GTP-binding</keyword>
<dbReference type="InterPro" id="IPR029044">
    <property type="entry name" value="Nucleotide-diphossugar_trans"/>
</dbReference>
<dbReference type="PANTHER" id="PTHR40392:SF1">
    <property type="entry name" value="2-PHOSPHO-L-LACTATE GUANYLYLTRANSFERASE"/>
    <property type="match status" value="1"/>
</dbReference>
<evidence type="ECO:0000256" key="3">
    <source>
        <dbReference type="ARBA" id="ARBA00022741"/>
    </source>
</evidence>
<evidence type="ECO:0000256" key="5">
    <source>
        <dbReference type="HAMAP-Rule" id="MF_02114"/>
    </source>
</evidence>
<evidence type="ECO:0000256" key="1">
    <source>
        <dbReference type="ARBA" id="ARBA00022679"/>
    </source>
</evidence>
<feature type="binding site" evidence="5">
    <location>
        <position position="171"/>
    </location>
    <ligand>
        <name>phosphoenolpyruvate</name>
        <dbReference type="ChEBI" id="CHEBI:58702"/>
    </ligand>
</feature>
<dbReference type="OrthoDB" id="9151145at2"/>
<gene>
    <name evidence="5" type="primary">fbiD</name>
    <name evidence="7" type="ORF">C8D89_101426</name>
</gene>
<dbReference type="SUPFAM" id="SSF53448">
    <property type="entry name" value="Nucleotide-diphospho-sugar transferases"/>
    <property type="match status" value="1"/>
</dbReference>
<evidence type="ECO:0000256" key="2">
    <source>
        <dbReference type="ARBA" id="ARBA00022695"/>
    </source>
</evidence>
<dbReference type="AlphaFoldDB" id="A0A2U1FQU6"/>
<dbReference type="PANTHER" id="PTHR40392">
    <property type="entry name" value="2-PHOSPHO-L-LACTATE GUANYLYLTRANSFERASE"/>
    <property type="match status" value="1"/>
</dbReference>
<evidence type="ECO:0000313" key="8">
    <source>
        <dbReference type="Proteomes" id="UP000245639"/>
    </source>
</evidence>
<protein>
    <recommendedName>
        <fullName evidence="5">Phosphoenolpyruvate guanylyltransferase</fullName>
        <shortName evidence="5">PEP guanylyltransferase</shortName>
        <ecNumber evidence="5">2.7.7.105</ecNumber>
    </recommendedName>
</protein>
<keyword evidence="3 5" id="KW-0547">Nucleotide-binding</keyword>
<keyword evidence="8" id="KW-1185">Reference proteome</keyword>
<dbReference type="EMBL" id="QEKW01000001">
    <property type="protein sequence ID" value="PVZ14561.1"/>
    <property type="molecule type" value="Genomic_DNA"/>
</dbReference>
<dbReference type="RefSeq" id="WP_116706390.1">
    <property type="nucleotide sequence ID" value="NZ_QEKW01000001.1"/>
</dbReference>
<evidence type="ECO:0000256" key="6">
    <source>
        <dbReference type="SAM" id="MobiDB-lite"/>
    </source>
</evidence>
<keyword evidence="1 5" id="KW-0808">Transferase</keyword>
<accession>A0A2U1FQU6</accession>
<comment type="similarity">
    <text evidence="5">Belongs to the CofC family.</text>
</comment>
<dbReference type="GO" id="GO:0005525">
    <property type="term" value="F:GTP binding"/>
    <property type="evidence" value="ECO:0007669"/>
    <property type="project" value="UniProtKB-KW"/>
</dbReference>
<dbReference type="Proteomes" id="UP000245639">
    <property type="component" value="Unassembled WGS sequence"/>
</dbReference>
<keyword evidence="2 5" id="KW-0548">Nucleotidyltransferase</keyword>
<dbReference type="UniPathway" id="UPA00071"/>
<feature type="region of interest" description="Disordered" evidence="6">
    <location>
        <begin position="207"/>
        <end position="236"/>
    </location>
</feature>
<dbReference type="NCBIfam" id="TIGR03552">
    <property type="entry name" value="F420_cofC"/>
    <property type="match status" value="1"/>
</dbReference>
<name>A0A2U1FQU6_9PSEU</name>
<dbReference type="Gene3D" id="3.90.550.10">
    <property type="entry name" value="Spore Coat Polysaccharide Biosynthesis Protein SpsA, Chain A"/>
    <property type="match status" value="1"/>
</dbReference>
<comment type="catalytic activity">
    <reaction evidence="5">
        <text>phosphoenolpyruvate + GTP + H(+) = enolpyruvoyl-2-diphospho-5'-guanosine + diphosphate</text>
        <dbReference type="Rhea" id="RHEA:30519"/>
        <dbReference type="ChEBI" id="CHEBI:15378"/>
        <dbReference type="ChEBI" id="CHEBI:33019"/>
        <dbReference type="ChEBI" id="CHEBI:37565"/>
        <dbReference type="ChEBI" id="CHEBI:58702"/>
        <dbReference type="ChEBI" id="CHEBI:143701"/>
        <dbReference type="EC" id="2.7.7.105"/>
    </reaction>
</comment>
<dbReference type="HAMAP" id="MF_02114">
    <property type="entry name" value="CofC"/>
    <property type="match status" value="1"/>
</dbReference>
<comment type="function">
    <text evidence="5">Guanylyltransferase that catalyzes the activation of phosphoenolpyruvate (PEP) as enolpyruvoyl-2-diphospho-5'-guanosine, via the condensation of PEP with GTP. It is involved in the biosynthesis of coenzyme F420, a hydride carrier cofactor.</text>
</comment>
<comment type="caution">
    <text evidence="7">The sequence shown here is derived from an EMBL/GenBank/DDBJ whole genome shotgun (WGS) entry which is preliminary data.</text>
</comment>
<dbReference type="GO" id="GO:0052645">
    <property type="term" value="P:F420-0 metabolic process"/>
    <property type="evidence" value="ECO:0007669"/>
    <property type="project" value="UniProtKB-UniRule"/>
</dbReference>
<dbReference type="EC" id="2.7.7.105" evidence="5"/>
<dbReference type="InterPro" id="IPR002835">
    <property type="entry name" value="CofC"/>
</dbReference>
<feature type="binding site" evidence="5">
    <location>
        <position position="152"/>
    </location>
    <ligand>
        <name>phosphoenolpyruvate</name>
        <dbReference type="ChEBI" id="CHEBI:58702"/>
    </ligand>
</feature>
<proteinExistence type="inferred from homology"/>
<organism evidence="7 8">
    <name type="scientific">Actinomycetospora cinnamomea</name>
    <dbReference type="NCBI Taxonomy" id="663609"/>
    <lineage>
        <taxon>Bacteria</taxon>
        <taxon>Bacillati</taxon>
        <taxon>Actinomycetota</taxon>
        <taxon>Actinomycetes</taxon>
        <taxon>Pseudonocardiales</taxon>
        <taxon>Pseudonocardiaceae</taxon>
        <taxon>Actinomycetospora</taxon>
    </lineage>
</organism>